<sequence length="131" mass="14940">MVDTRVQYGGGGSGVVMSVEGRFKVDEVFDRAETVSGDAKRVDMLSVWSGNRIERKAHPSEISWIFDNQSVKIWLAGDIFLEGYTHYKIKCFFFTQTRVLLVICACMTRFRAQTLPCDVGPVFTFLRVWSE</sequence>
<evidence type="ECO:0000313" key="1">
    <source>
        <dbReference type="EMBL" id="CDF38930.1"/>
    </source>
</evidence>
<dbReference type="AlphaFoldDB" id="R7QNG7"/>
<dbReference type="KEGG" id="ccp:CHC_T00001259001"/>
<dbReference type="GeneID" id="17326551"/>
<evidence type="ECO:0000313" key="2">
    <source>
        <dbReference type="Proteomes" id="UP000012073"/>
    </source>
</evidence>
<accession>R7QNG7</accession>
<dbReference type="RefSeq" id="XP_005718835.1">
    <property type="nucleotide sequence ID" value="XM_005718778.1"/>
</dbReference>
<name>R7QNG7_CHOCR</name>
<dbReference type="EMBL" id="HG001976">
    <property type="protein sequence ID" value="CDF38930.1"/>
    <property type="molecule type" value="Genomic_DNA"/>
</dbReference>
<dbReference type="Proteomes" id="UP000012073">
    <property type="component" value="Unassembled WGS sequence"/>
</dbReference>
<organism evidence="1 2">
    <name type="scientific">Chondrus crispus</name>
    <name type="common">Carrageen Irish moss</name>
    <name type="synonym">Polymorpha crispa</name>
    <dbReference type="NCBI Taxonomy" id="2769"/>
    <lineage>
        <taxon>Eukaryota</taxon>
        <taxon>Rhodophyta</taxon>
        <taxon>Florideophyceae</taxon>
        <taxon>Rhodymeniophycidae</taxon>
        <taxon>Gigartinales</taxon>
        <taxon>Gigartinaceae</taxon>
        <taxon>Chondrus</taxon>
    </lineage>
</organism>
<dbReference type="Gramene" id="CDF38930">
    <property type="protein sequence ID" value="CDF38930"/>
    <property type="gene ID" value="CHC_T00001259001"/>
</dbReference>
<gene>
    <name evidence="1" type="ORF">CHC_T00001259001</name>
</gene>
<reference evidence="2" key="1">
    <citation type="journal article" date="2013" name="Proc. Natl. Acad. Sci. U.S.A.">
        <title>Genome structure and metabolic features in the red seaweed Chondrus crispus shed light on evolution of the Archaeplastida.</title>
        <authorList>
            <person name="Collen J."/>
            <person name="Porcel B."/>
            <person name="Carre W."/>
            <person name="Ball S.G."/>
            <person name="Chaparro C."/>
            <person name="Tonon T."/>
            <person name="Barbeyron T."/>
            <person name="Michel G."/>
            <person name="Noel B."/>
            <person name="Valentin K."/>
            <person name="Elias M."/>
            <person name="Artiguenave F."/>
            <person name="Arun A."/>
            <person name="Aury J.M."/>
            <person name="Barbosa-Neto J.F."/>
            <person name="Bothwell J.H."/>
            <person name="Bouget F.Y."/>
            <person name="Brillet L."/>
            <person name="Cabello-Hurtado F."/>
            <person name="Capella-Gutierrez S."/>
            <person name="Charrier B."/>
            <person name="Cladiere L."/>
            <person name="Cock J.M."/>
            <person name="Coelho S.M."/>
            <person name="Colleoni C."/>
            <person name="Czjzek M."/>
            <person name="Da Silva C."/>
            <person name="Delage L."/>
            <person name="Denoeud F."/>
            <person name="Deschamps P."/>
            <person name="Dittami S.M."/>
            <person name="Gabaldon T."/>
            <person name="Gachon C.M."/>
            <person name="Groisillier A."/>
            <person name="Herve C."/>
            <person name="Jabbari K."/>
            <person name="Katinka M."/>
            <person name="Kloareg B."/>
            <person name="Kowalczyk N."/>
            <person name="Labadie K."/>
            <person name="Leblanc C."/>
            <person name="Lopez P.J."/>
            <person name="McLachlan D.H."/>
            <person name="Meslet-Cladiere L."/>
            <person name="Moustafa A."/>
            <person name="Nehr Z."/>
            <person name="Nyvall Collen P."/>
            <person name="Panaud O."/>
            <person name="Partensky F."/>
            <person name="Poulain J."/>
            <person name="Rensing S.A."/>
            <person name="Rousvoal S."/>
            <person name="Samson G."/>
            <person name="Symeonidi A."/>
            <person name="Weissenbach J."/>
            <person name="Zambounis A."/>
            <person name="Wincker P."/>
            <person name="Boyen C."/>
        </authorList>
    </citation>
    <scope>NUCLEOTIDE SEQUENCE [LARGE SCALE GENOMIC DNA]</scope>
    <source>
        <strain evidence="2">cv. Stackhouse</strain>
    </source>
</reference>
<proteinExistence type="predicted"/>
<protein>
    <submittedName>
        <fullName evidence="1">Uncharacterized protein</fullName>
    </submittedName>
</protein>
<keyword evidence="2" id="KW-1185">Reference proteome</keyword>